<dbReference type="EMBL" id="BGPR01172845">
    <property type="protein sequence ID" value="GBM36906.1"/>
    <property type="molecule type" value="Genomic_DNA"/>
</dbReference>
<dbReference type="Proteomes" id="UP000499080">
    <property type="component" value="Unassembled WGS sequence"/>
</dbReference>
<protein>
    <submittedName>
        <fullName evidence="2">Uncharacterized protein</fullName>
    </submittedName>
</protein>
<proteinExistence type="predicted"/>
<comment type="caution">
    <text evidence="2">The sequence shown here is derived from an EMBL/GenBank/DDBJ whole genome shotgun (WGS) entry which is preliminary data.</text>
</comment>
<feature type="region of interest" description="Disordered" evidence="1">
    <location>
        <begin position="47"/>
        <end position="72"/>
    </location>
</feature>
<sequence length="72" mass="8201">MAVESTKTQPQYQGPMVITEILPSDTYRISQLESSSNGHFYDTTAHVSQLKDSRSWNEDDDDSSENFDNEPE</sequence>
<reference evidence="2 3" key="1">
    <citation type="journal article" date="2019" name="Sci. Rep.">
        <title>Orb-weaving spider Araneus ventricosus genome elucidates the spidroin gene catalogue.</title>
        <authorList>
            <person name="Kono N."/>
            <person name="Nakamura H."/>
            <person name="Ohtoshi R."/>
            <person name="Moran D.A.P."/>
            <person name="Shinohara A."/>
            <person name="Yoshida Y."/>
            <person name="Fujiwara M."/>
            <person name="Mori M."/>
            <person name="Tomita M."/>
            <person name="Arakawa K."/>
        </authorList>
    </citation>
    <scope>NUCLEOTIDE SEQUENCE [LARGE SCALE GENOMIC DNA]</scope>
</reference>
<dbReference type="AlphaFoldDB" id="A0A4Y2F8U9"/>
<feature type="compositionally biased region" description="Acidic residues" evidence="1">
    <location>
        <begin position="58"/>
        <end position="72"/>
    </location>
</feature>
<gene>
    <name evidence="2" type="ORF">AVEN_130590_1</name>
</gene>
<accession>A0A4Y2F8U9</accession>
<name>A0A4Y2F8U9_ARAVE</name>
<evidence type="ECO:0000313" key="3">
    <source>
        <dbReference type="Proteomes" id="UP000499080"/>
    </source>
</evidence>
<dbReference type="OrthoDB" id="6511622at2759"/>
<feature type="non-terminal residue" evidence="2">
    <location>
        <position position="72"/>
    </location>
</feature>
<evidence type="ECO:0000256" key="1">
    <source>
        <dbReference type="SAM" id="MobiDB-lite"/>
    </source>
</evidence>
<keyword evidence="3" id="KW-1185">Reference proteome</keyword>
<organism evidence="2 3">
    <name type="scientific">Araneus ventricosus</name>
    <name type="common">Orbweaver spider</name>
    <name type="synonym">Epeira ventricosa</name>
    <dbReference type="NCBI Taxonomy" id="182803"/>
    <lineage>
        <taxon>Eukaryota</taxon>
        <taxon>Metazoa</taxon>
        <taxon>Ecdysozoa</taxon>
        <taxon>Arthropoda</taxon>
        <taxon>Chelicerata</taxon>
        <taxon>Arachnida</taxon>
        <taxon>Araneae</taxon>
        <taxon>Araneomorphae</taxon>
        <taxon>Entelegynae</taxon>
        <taxon>Araneoidea</taxon>
        <taxon>Araneidae</taxon>
        <taxon>Araneus</taxon>
    </lineage>
</organism>
<evidence type="ECO:0000313" key="2">
    <source>
        <dbReference type="EMBL" id="GBM36906.1"/>
    </source>
</evidence>